<dbReference type="Pfam" id="PF01817">
    <property type="entry name" value="CM_2"/>
    <property type="match status" value="1"/>
</dbReference>
<proteinExistence type="predicted"/>
<reference evidence="6" key="1">
    <citation type="submission" date="2016-08" db="EMBL/GenBank/DDBJ databases">
        <authorList>
            <person name="Varghese N."/>
            <person name="Submissions Spin"/>
        </authorList>
    </citation>
    <scope>NUCLEOTIDE SEQUENCE [LARGE SCALE GENOMIC DNA]</scope>
    <source>
        <strain evidence="6">R-53248</strain>
    </source>
</reference>
<dbReference type="STRING" id="1798182.GA0061081_10622"/>
<dbReference type="EMBL" id="FMAQ01000006">
    <property type="protein sequence ID" value="SCC10861.1"/>
    <property type="molecule type" value="Genomic_DNA"/>
</dbReference>
<dbReference type="Proteomes" id="UP000199670">
    <property type="component" value="Unassembled WGS sequence"/>
</dbReference>
<dbReference type="InterPro" id="IPR008241">
    <property type="entry name" value="Isochorismate_pyruvate-lyase"/>
</dbReference>
<keyword evidence="5" id="KW-0456">Lyase</keyword>
<dbReference type="InterPro" id="IPR002701">
    <property type="entry name" value="CM_II_prokaryot"/>
</dbReference>
<dbReference type="PANTHER" id="PTHR38041">
    <property type="entry name" value="CHORISMATE MUTASE"/>
    <property type="match status" value="1"/>
</dbReference>
<keyword evidence="2" id="KW-0413">Isomerase</keyword>
<dbReference type="InterPro" id="IPR036263">
    <property type="entry name" value="Chorismate_II_sf"/>
</dbReference>
<feature type="binding site" evidence="3">
    <location>
        <position position="47"/>
    </location>
    <ligand>
        <name>substrate</name>
    </ligand>
</feature>
<sequence length="104" mass="12405">MTYKPTQAPNKCENMNHIRAEIDQIDHSIIKLLATRFEYVKAASKFKKNTTDVQAKERFDSMLEQRKQWSNELGLNGEIIKDLYANLVRYFIDEELKYFKNKEK</sequence>
<evidence type="ECO:0000313" key="5">
    <source>
        <dbReference type="EMBL" id="SCC10861.1"/>
    </source>
</evidence>
<feature type="binding site" evidence="3">
    <location>
        <position position="36"/>
    </location>
    <ligand>
        <name>substrate</name>
    </ligand>
</feature>
<dbReference type="GO" id="GO:0046417">
    <property type="term" value="P:chorismate metabolic process"/>
    <property type="evidence" value="ECO:0007669"/>
    <property type="project" value="InterPro"/>
</dbReference>
<protein>
    <recommendedName>
        <fullName evidence="1">chorismate mutase</fullName>
        <ecNumber evidence="1">5.4.99.5</ecNumber>
    </recommendedName>
</protein>
<dbReference type="InterPro" id="IPR036979">
    <property type="entry name" value="CM_dom_sf"/>
</dbReference>
<evidence type="ECO:0000256" key="2">
    <source>
        <dbReference type="ARBA" id="ARBA00023235"/>
    </source>
</evidence>
<dbReference type="GO" id="GO:0004106">
    <property type="term" value="F:chorismate mutase activity"/>
    <property type="evidence" value="ECO:0007669"/>
    <property type="project" value="UniProtKB-EC"/>
</dbReference>
<dbReference type="PANTHER" id="PTHR38041:SF1">
    <property type="entry name" value="CHORISMATE MUTASE"/>
    <property type="match status" value="1"/>
</dbReference>
<evidence type="ECO:0000259" key="4">
    <source>
        <dbReference type="PROSITE" id="PS51168"/>
    </source>
</evidence>
<dbReference type="SMART" id="SM00830">
    <property type="entry name" value="CM_2"/>
    <property type="match status" value="1"/>
</dbReference>
<dbReference type="EC" id="5.4.99.5" evidence="1"/>
<evidence type="ECO:0000313" key="6">
    <source>
        <dbReference type="Proteomes" id="UP000199670"/>
    </source>
</evidence>
<dbReference type="Gene3D" id="1.20.59.10">
    <property type="entry name" value="Chorismate mutase"/>
    <property type="match status" value="1"/>
</dbReference>
<dbReference type="PROSITE" id="PS51168">
    <property type="entry name" value="CHORISMATE_MUT_2"/>
    <property type="match status" value="1"/>
</dbReference>
<evidence type="ECO:0000256" key="3">
    <source>
        <dbReference type="PIRSR" id="PIRSR029775-1"/>
    </source>
</evidence>
<feature type="binding site" evidence="3">
    <location>
        <position position="95"/>
    </location>
    <ligand>
        <name>substrate</name>
    </ligand>
</feature>
<accession>A0A1C4BVD2</accession>
<dbReference type="AlphaFoldDB" id="A0A1C4BVD2"/>
<evidence type="ECO:0000256" key="1">
    <source>
        <dbReference type="ARBA" id="ARBA00012404"/>
    </source>
</evidence>
<dbReference type="PIRSF" id="PIRSF029775">
    <property type="entry name" value="Isochor_pyr_lyas"/>
    <property type="match status" value="1"/>
</dbReference>
<feature type="domain" description="Chorismate mutase" evidence="4">
    <location>
        <begin position="9"/>
        <end position="99"/>
    </location>
</feature>
<gene>
    <name evidence="5" type="ORF">GA0061081_10622</name>
</gene>
<keyword evidence="5" id="KW-0670">Pyruvate</keyword>
<dbReference type="GO" id="GO:0009697">
    <property type="term" value="P:salicylic acid biosynthetic process"/>
    <property type="evidence" value="ECO:0007669"/>
    <property type="project" value="InterPro"/>
</dbReference>
<dbReference type="SUPFAM" id="SSF48600">
    <property type="entry name" value="Chorismate mutase II"/>
    <property type="match status" value="1"/>
</dbReference>
<organism evidence="5 6">
    <name type="scientific">Gilliamella bombicola</name>
    <dbReference type="NCBI Taxonomy" id="1798182"/>
    <lineage>
        <taxon>Bacteria</taxon>
        <taxon>Pseudomonadati</taxon>
        <taxon>Pseudomonadota</taxon>
        <taxon>Gammaproteobacteria</taxon>
        <taxon>Orbales</taxon>
        <taxon>Orbaceae</taxon>
        <taxon>Gilliamella</taxon>
    </lineage>
</organism>
<dbReference type="InterPro" id="IPR051331">
    <property type="entry name" value="Chorismate_mutase-related"/>
</dbReference>
<feature type="binding site" evidence="3">
    <location>
        <position position="19"/>
    </location>
    <ligand>
        <name>substrate</name>
    </ligand>
</feature>
<name>A0A1C4BVD2_9GAMM</name>
<keyword evidence="6" id="KW-1185">Reference proteome</keyword>
<dbReference type="GO" id="GO:0016835">
    <property type="term" value="F:carbon-oxygen lyase activity"/>
    <property type="evidence" value="ECO:0007669"/>
    <property type="project" value="InterPro"/>
</dbReference>